<gene>
    <name evidence="1" type="ORF">SmaCSM2_18825</name>
</gene>
<name>A0AAD0FNM9_STEMA</name>
<organism evidence="1 2">
    <name type="scientific">Stenotrophomonas maltophilia</name>
    <name type="common">Pseudomonas maltophilia</name>
    <name type="synonym">Xanthomonas maltophilia</name>
    <dbReference type="NCBI Taxonomy" id="40324"/>
    <lineage>
        <taxon>Bacteria</taxon>
        <taxon>Pseudomonadati</taxon>
        <taxon>Pseudomonadota</taxon>
        <taxon>Gammaproteobacteria</taxon>
        <taxon>Lysobacterales</taxon>
        <taxon>Lysobacteraceae</taxon>
        <taxon>Stenotrophomonas</taxon>
        <taxon>Stenotrophomonas maltophilia group</taxon>
    </lineage>
</organism>
<accession>A0AAD0FNM9</accession>
<sequence>MGGGVTLWKQQAQADSRQPPLPWVVGRAVWTGAAGWVAAVRKTVTCLVNEMITVRVCYDPVPGAM</sequence>
<reference evidence="1 2" key="1">
    <citation type="submission" date="2017-12" db="EMBL/GenBank/DDBJ databases">
        <title>Complete Genome Sequence of Stenotrophomonas maltophilia CSM2.</title>
        <authorList>
            <person name="Castro-Jaimes S."/>
            <person name="Lopez-Leal G."/>
            <person name="Barberena Jonas C."/>
            <person name="Bustos P."/>
            <person name="Perez-Oseguera A."/>
            <person name="Cevallos M.A."/>
        </authorList>
    </citation>
    <scope>NUCLEOTIDE SEQUENCE [LARGE SCALE GENOMIC DNA]</scope>
    <source>
        <strain evidence="1 2">CSM2</strain>
    </source>
</reference>
<dbReference type="Proteomes" id="UP000234414">
    <property type="component" value="Chromosome"/>
</dbReference>
<dbReference type="AlphaFoldDB" id="A0AAD0FNM9"/>
<dbReference type="EMBL" id="CP025298">
    <property type="protein sequence ID" value="AUI09125.1"/>
    <property type="molecule type" value="Genomic_DNA"/>
</dbReference>
<proteinExistence type="predicted"/>
<protein>
    <submittedName>
        <fullName evidence="1">Uncharacterized protein</fullName>
    </submittedName>
</protein>
<evidence type="ECO:0000313" key="1">
    <source>
        <dbReference type="EMBL" id="AUI09125.1"/>
    </source>
</evidence>
<evidence type="ECO:0000313" key="2">
    <source>
        <dbReference type="Proteomes" id="UP000234414"/>
    </source>
</evidence>